<reference evidence="1" key="1">
    <citation type="journal article" date="2015" name="Nature">
        <title>Complex archaea that bridge the gap between prokaryotes and eukaryotes.</title>
        <authorList>
            <person name="Spang A."/>
            <person name="Saw J.H."/>
            <person name="Jorgensen S.L."/>
            <person name="Zaremba-Niedzwiedzka K."/>
            <person name="Martijn J."/>
            <person name="Lind A.E."/>
            <person name="van Eijk R."/>
            <person name="Schleper C."/>
            <person name="Guy L."/>
            <person name="Ettema T.J."/>
        </authorList>
    </citation>
    <scope>NUCLEOTIDE SEQUENCE</scope>
</reference>
<comment type="caution">
    <text evidence="1">The sequence shown here is derived from an EMBL/GenBank/DDBJ whole genome shotgun (WGS) entry which is preliminary data.</text>
</comment>
<evidence type="ECO:0000313" key="1">
    <source>
        <dbReference type="EMBL" id="KKN46706.1"/>
    </source>
</evidence>
<accession>A0A0F9TCI4</accession>
<sequence length="140" mass="14962">MRVCGVELSGSEARLAVVELDQEGGPKYIELSTKRVKLSNDKSSEAIKSFKSAIQSFVHENSIQVVCIKDRAHKGKFAGGAVSFKLESLIQSIDGCDVKFVSPQALSSFAKKNYAGTPTGIPGYLKTAFSSAAFLLAAQE</sequence>
<protein>
    <recommendedName>
        <fullName evidence="2">DUF3010 domain-containing protein</fullName>
    </recommendedName>
</protein>
<dbReference type="AlphaFoldDB" id="A0A0F9TCI4"/>
<dbReference type="EMBL" id="LAZR01001315">
    <property type="protein sequence ID" value="KKN46706.1"/>
    <property type="molecule type" value="Genomic_DNA"/>
</dbReference>
<gene>
    <name evidence="1" type="ORF">LCGC14_0670130</name>
</gene>
<name>A0A0F9TCI4_9ZZZZ</name>
<evidence type="ECO:0008006" key="2">
    <source>
        <dbReference type="Google" id="ProtNLM"/>
    </source>
</evidence>
<dbReference type="InterPro" id="IPR021378">
    <property type="entry name" value="DUF3010"/>
</dbReference>
<proteinExistence type="predicted"/>
<dbReference type="Pfam" id="PF11215">
    <property type="entry name" value="DUF3010"/>
    <property type="match status" value="1"/>
</dbReference>
<organism evidence="1">
    <name type="scientific">marine sediment metagenome</name>
    <dbReference type="NCBI Taxonomy" id="412755"/>
    <lineage>
        <taxon>unclassified sequences</taxon>
        <taxon>metagenomes</taxon>
        <taxon>ecological metagenomes</taxon>
    </lineage>
</organism>